<gene>
    <name evidence="1" type="ORF">D3Z33_12285</name>
</gene>
<name>A0A845QZ93_9CLOT</name>
<protein>
    <submittedName>
        <fullName evidence="1">Uncharacterized protein</fullName>
    </submittedName>
</protein>
<sequence>MNNSYKTFKKYEVKAESLIDFMNTYYKRDRFYGRGKEYAKSLINSYKQELNQNGYVFISQHDNITGEVVSYYKK</sequence>
<keyword evidence="2" id="KW-1185">Reference proteome</keyword>
<dbReference type="AlphaFoldDB" id="A0A845QZ93"/>
<comment type="caution">
    <text evidence="1">The sequence shown here is derived from an EMBL/GenBank/DDBJ whole genome shotgun (WGS) entry which is preliminary data.</text>
</comment>
<dbReference type="EMBL" id="QXXA01000013">
    <property type="protein sequence ID" value="NBI07631.1"/>
    <property type="molecule type" value="Genomic_DNA"/>
</dbReference>
<reference evidence="1 2" key="1">
    <citation type="submission" date="2018-08" db="EMBL/GenBank/DDBJ databases">
        <title>Murine metabolic-syndrome-specific gut microbial biobank.</title>
        <authorList>
            <person name="Liu C."/>
        </authorList>
    </citation>
    <scope>NUCLEOTIDE SEQUENCE [LARGE SCALE GENOMIC DNA]</scope>
    <source>
        <strain evidence="1 2">583</strain>
    </source>
</reference>
<dbReference type="OrthoDB" id="798861at2"/>
<evidence type="ECO:0000313" key="1">
    <source>
        <dbReference type="EMBL" id="NBI07631.1"/>
    </source>
</evidence>
<dbReference type="Proteomes" id="UP000467132">
    <property type="component" value="Unassembled WGS sequence"/>
</dbReference>
<organism evidence="1 2">
    <name type="scientific">Senegalia massiliensis</name>
    <dbReference type="NCBI Taxonomy" id="1720316"/>
    <lineage>
        <taxon>Bacteria</taxon>
        <taxon>Bacillati</taxon>
        <taxon>Bacillota</taxon>
        <taxon>Clostridia</taxon>
        <taxon>Eubacteriales</taxon>
        <taxon>Clostridiaceae</taxon>
        <taxon>Senegalia</taxon>
    </lineage>
</organism>
<dbReference type="RefSeq" id="WP_160198101.1">
    <property type="nucleotide sequence ID" value="NZ_QXXA01000013.1"/>
</dbReference>
<evidence type="ECO:0000313" key="2">
    <source>
        <dbReference type="Proteomes" id="UP000467132"/>
    </source>
</evidence>
<accession>A0A845QZ93</accession>
<proteinExistence type="predicted"/>